<dbReference type="OrthoDB" id="3256376at2759"/>
<keyword evidence="2 8" id="KW-0547">Nucleotide-binding</keyword>
<dbReference type="InterPro" id="IPR020635">
    <property type="entry name" value="Tyr_kinase_cat_dom"/>
</dbReference>
<dbReference type="GO" id="GO:0004715">
    <property type="term" value="F:non-membrane spanning protein tyrosine kinase activity"/>
    <property type="evidence" value="ECO:0007669"/>
    <property type="project" value="UniProtKB-EC"/>
</dbReference>
<evidence type="ECO:0000259" key="11">
    <source>
        <dbReference type="PROSITE" id="PS50001"/>
    </source>
</evidence>
<evidence type="ECO:0000313" key="14">
    <source>
        <dbReference type="Proteomes" id="UP000230233"/>
    </source>
</evidence>
<dbReference type="PROSITE" id="PS50001">
    <property type="entry name" value="SH2"/>
    <property type="match status" value="1"/>
</dbReference>
<accession>A0A2G5UG50</accession>
<sequence>MRRPTCGSPSENSSSTRESEQQSSSKSLEQSSCKSRKHERSEEKSEAMFTALDDADLKLTSKLPEYILKEIRSLDGVCFYHGLAARDLVETKLTRAGDYLIRATDNRTNDFEFILSFYNKKRIHSHLTMRADPDDKKWSLGILKDSLKFDKIIDLINHYKTHPLGIGFFLKRGISKGKHLICHDRISYNTKKDLLGSGNFSDVFRGKMELDNCSVKVAMKNSKKLDEMLDESKNNEANKVKKEMIQEAEVMSQLRHANITAFFGIASDRVPILLIIEFCNGGTLEQHLTKFNDEISFQERMIFIHDASAGLKYIQSMSITHRDIAARNCLISVNGFVKLSDFGLGLKINRDDSGLSESNNFPARWMAPETIGRKGIFSKQSDMWSMGILVWEIFSNAARPYSHVANDGVTAMVQAGKYPDIPKLAGEFMTKIMKQLFKLNPSERLNAQMFYNEIHTHCKDNKYLSLEKMTTINKIEGVHRDRLEHWDGYVPQVVVYDKNGKEKDWEDAPAEMLANVVWREKAT</sequence>
<evidence type="ECO:0000256" key="5">
    <source>
        <dbReference type="ARBA" id="ARBA00023137"/>
    </source>
</evidence>
<evidence type="ECO:0000256" key="7">
    <source>
        <dbReference type="PROSITE-ProRule" id="PRU00191"/>
    </source>
</evidence>
<dbReference type="CDD" id="cd00192">
    <property type="entry name" value="PTKc"/>
    <property type="match status" value="1"/>
</dbReference>
<evidence type="ECO:0000259" key="12">
    <source>
        <dbReference type="PROSITE" id="PS50011"/>
    </source>
</evidence>
<keyword evidence="7" id="KW-0727">SH2 domain</keyword>
<evidence type="ECO:0000256" key="8">
    <source>
        <dbReference type="PROSITE-ProRule" id="PRU10141"/>
    </source>
</evidence>
<reference evidence="14" key="1">
    <citation type="submission" date="2017-10" db="EMBL/GenBank/DDBJ databases">
        <title>Rapid genome shrinkage in a self-fertile nematode reveals novel sperm competition proteins.</title>
        <authorList>
            <person name="Yin D."/>
            <person name="Schwarz E.M."/>
            <person name="Thomas C.G."/>
            <person name="Felde R.L."/>
            <person name="Korf I.F."/>
            <person name="Cutter A.D."/>
            <person name="Schartner C.M."/>
            <person name="Ralston E.J."/>
            <person name="Meyer B.J."/>
            <person name="Haag E.S."/>
        </authorList>
    </citation>
    <scope>NUCLEOTIDE SEQUENCE [LARGE SCALE GENOMIC DNA]</scope>
    <source>
        <strain evidence="14">JU1422</strain>
    </source>
</reference>
<dbReference type="PRINTS" id="PR00109">
    <property type="entry name" value="TYRKINASE"/>
</dbReference>
<evidence type="ECO:0000256" key="9">
    <source>
        <dbReference type="RuleBase" id="RU362096"/>
    </source>
</evidence>
<dbReference type="InterPro" id="IPR011009">
    <property type="entry name" value="Kinase-like_dom_sf"/>
</dbReference>
<keyword evidence="5 9" id="KW-0829">Tyrosine-protein kinase</keyword>
<gene>
    <name evidence="13" type="primary">Cnig_chr_III.g10449</name>
    <name evidence="13" type="ORF">B9Z55_010449</name>
</gene>
<name>A0A2G5UG50_9PELO</name>
<dbReference type="SMART" id="SM00252">
    <property type="entry name" value="SH2"/>
    <property type="match status" value="1"/>
</dbReference>
<dbReference type="EMBL" id="PDUG01000003">
    <property type="protein sequence ID" value="PIC38433.1"/>
    <property type="molecule type" value="Genomic_DNA"/>
</dbReference>
<dbReference type="SUPFAM" id="SSF56112">
    <property type="entry name" value="Protein kinase-like (PK-like)"/>
    <property type="match status" value="1"/>
</dbReference>
<dbReference type="Proteomes" id="UP000230233">
    <property type="component" value="Chromosome III"/>
</dbReference>
<dbReference type="Pfam" id="PF00017">
    <property type="entry name" value="SH2"/>
    <property type="match status" value="1"/>
</dbReference>
<dbReference type="AlphaFoldDB" id="A0A2G5UG50"/>
<dbReference type="EC" id="2.7.10.2" evidence="9"/>
<evidence type="ECO:0000313" key="13">
    <source>
        <dbReference type="EMBL" id="PIC38433.1"/>
    </source>
</evidence>
<dbReference type="GO" id="GO:0005524">
    <property type="term" value="F:ATP binding"/>
    <property type="evidence" value="ECO:0007669"/>
    <property type="project" value="UniProtKB-UniRule"/>
</dbReference>
<dbReference type="STRING" id="1611254.A0A2G5UG50"/>
<comment type="similarity">
    <text evidence="9">Belongs to the protein kinase superfamily. Tyr protein kinase family.</text>
</comment>
<dbReference type="PROSITE" id="PS00107">
    <property type="entry name" value="PROTEIN_KINASE_ATP"/>
    <property type="match status" value="1"/>
</dbReference>
<dbReference type="PANTHER" id="PTHR24418">
    <property type="entry name" value="TYROSINE-PROTEIN KINASE"/>
    <property type="match status" value="1"/>
</dbReference>
<dbReference type="InterPro" id="IPR008266">
    <property type="entry name" value="Tyr_kinase_AS"/>
</dbReference>
<dbReference type="InterPro" id="IPR050198">
    <property type="entry name" value="Non-receptor_tyrosine_kinases"/>
</dbReference>
<dbReference type="SMART" id="SM00219">
    <property type="entry name" value="TyrKc"/>
    <property type="match status" value="1"/>
</dbReference>
<evidence type="ECO:0000256" key="2">
    <source>
        <dbReference type="ARBA" id="ARBA00022741"/>
    </source>
</evidence>
<feature type="compositionally biased region" description="Low complexity" evidence="10">
    <location>
        <begin position="8"/>
        <end position="33"/>
    </location>
</feature>
<feature type="domain" description="Protein kinase" evidence="12">
    <location>
        <begin position="189"/>
        <end position="464"/>
    </location>
</feature>
<evidence type="ECO:0000256" key="4">
    <source>
        <dbReference type="ARBA" id="ARBA00022840"/>
    </source>
</evidence>
<dbReference type="InterPro" id="IPR001245">
    <property type="entry name" value="Ser-Thr/Tyr_kinase_cat_dom"/>
</dbReference>
<dbReference type="InterPro" id="IPR000719">
    <property type="entry name" value="Prot_kinase_dom"/>
</dbReference>
<comment type="caution">
    <text evidence="13">The sequence shown here is derived from an EMBL/GenBank/DDBJ whole genome shotgun (WGS) entry which is preliminary data.</text>
</comment>
<dbReference type="Pfam" id="PF07714">
    <property type="entry name" value="PK_Tyr_Ser-Thr"/>
    <property type="match status" value="1"/>
</dbReference>
<dbReference type="InterPro" id="IPR017441">
    <property type="entry name" value="Protein_kinase_ATP_BS"/>
</dbReference>
<feature type="region of interest" description="Disordered" evidence="10">
    <location>
        <begin position="1"/>
        <end position="47"/>
    </location>
</feature>
<keyword evidence="3 9" id="KW-0418">Kinase</keyword>
<organism evidence="13 14">
    <name type="scientific">Caenorhabditis nigoni</name>
    <dbReference type="NCBI Taxonomy" id="1611254"/>
    <lineage>
        <taxon>Eukaryota</taxon>
        <taxon>Metazoa</taxon>
        <taxon>Ecdysozoa</taxon>
        <taxon>Nematoda</taxon>
        <taxon>Chromadorea</taxon>
        <taxon>Rhabditida</taxon>
        <taxon>Rhabditina</taxon>
        <taxon>Rhabditomorpha</taxon>
        <taxon>Rhabditoidea</taxon>
        <taxon>Rhabditidae</taxon>
        <taxon>Peloderinae</taxon>
        <taxon>Caenorhabditis</taxon>
    </lineage>
</organism>
<dbReference type="SUPFAM" id="SSF55550">
    <property type="entry name" value="SH2 domain"/>
    <property type="match status" value="1"/>
</dbReference>
<protein>
    <recommendedName>
        <fullName evidence="9">Tyrosine-protein kinase</fullName>
        <ecNumber evidence="9">2.7.10.2</ecNumber>
    </recommendedName>
</protein>
<dbReference type="PROSITE" id="PS50011">
    <property type="entry name" value="PROTEIN_KINASE_DOM"/>
    <property type="match status" value="1"/>
</dbReference>
<evidence type="ECO:0000256" key="3">
    <source>
        <dbReference type="ARBA" id="ARBA00022777"/>
    </source>
</evidence>
<feature type="domain" description="SH2" evidence="11">
    <location>
        <begin position="79"/>
        <end position="174"/>
    </location>
</feature>
<evidence type="ECO:0000256" key="10">
    <source>
        <dbReference type="SAM" id="MobiDB-lite"/>
    </source>
</evidence>
<dbReference type="Gene3D" id="3.30.505.10">
    <property type="entry name" value="SH2 domain"/>
    <property type="match status" value="1"/>
</dbReference>
<keyword evidence="14" id="KW-1185">Reference proteome</keyword>
<dbReference type="PROSITE" id="PS00109">
    <property type="entry name" value="PROTEIN_KINASE_TYR"/>
    <property type="match status" value="1"/>
</dbReference>
<comment type="catalytic activity">
    <reaction evidence="6 9">
        <text>L-tyrosyl-[protein] + ATP = O-phospho-L-tyrosyl-[protein] + ADP + H(+)</text>
        <dbReference type="Rhea" id="RHEA:10596"/>
        <dbReference type="Rhea" id="RHEA-COMP:10136"/>
        <dbReference type="Rhea" id="RHEA-COMP:20101"/>
        <dbReference type="ChEBI" id="CHEBI:15378"/>
        <dbReference type="ChEBI" id="CHEBI:30616"/>
        <dbReference type="ChEBI" id="CHEBI:46858"/>
        <dbReference type="ChEBI" id="CHEBI:61978"/>
        <dbReference type="ChEBI" id="CHEBI:456216"/>
        <dbReference type="EC" id="2.7.10.2"/>
    </reaction>
</comment>
<feature type="binding site" evidence="8">
    <location>
        <position position="220"/>
    </location>
    <ligand>
        <name>ATP</name>
        <dbReference type="ChEBI" id="CHEBI:30616"/>
    </ligand>
</feature>
<dbReference type="Gene3D" id="1.10.510.10">
    <property type="entry name" value="Transferase(Phosphotransferase) domain 1"/>
    <property type="match status" value="1"/>
</dbReference>
<keyword evidence="1 9" id="KW-0808">Transferase</keyword>
<evidence type="ECO:0000256" key="1">
    <source>
        <dbReference type="ARBA" id="ARBA00022679"/>
    </source>
</evidence>
<dbReference type="InterPro" id="IPR000980">
    <property type="entry name" value="SH2"/>
</dbReference>
<proteinExistence type="inferred from homology"/>
<keyword evidence="4 8" id="KW-0067">ATP-binding</keyword>
<evidence type="ECO:0000256" key="6">
    <source>
        <dbReference type="ARBA" id="ARBA00051245"/>
    </source>
</evidence>
<dbReference type="InterPro" id="IPR036860">
    <property type="entry name" value="SH2_dom_sf"/>
</dbReference>